<dbReference type="EMBL" id="JANDWZ010000039">
    <property type="protein sequence ID" value="MCP9565531.1"/>
    <property type="molecule type" value="Genomic_DNA"/>
</dbReference>
<proteinExistence type="predicted"/>
<dbReference type="Proteomes" id="UP001205531">
    <property type="component" value="Unassembled WGS sequence"/>
</dbReference>
<sequence length="187" mass="21657">MKNPKLTIIGLMMCSFFSGCKSEKEQVRDNIEQMKSRPIELCLDKMECRRNPLSKLGKKFTMVVYVDSAVCSPCALGKLRFWNPLISEAKKERIDIDYVFILSPKKEELEDVNMELEITDLQSSVYLDTENVFQRSNVTIPKGQQYHSFLLDKEFNVILIGSPIEKEKIKCIYKRIISGKCKTKIIM</sequence>
<evidence type="ECO:0000313" key="1">
    <source>
        <dbReference type="EMBL" id="MCP9565531.1"/>
    </source>
</evidence>
<dbReference type="AlphaFoldDB" id="A0AAW5IRY0"/>
<accession>A0AAW5IRY0</accession>
<dbReference type="RefSeq" id="WP_254953725.1">
    <property type="nucleotide sequence ID" value="NZ_JANDWY010000036.1"/>
</dbReference>
<comment type="caution">
    <text evidence="1">The sequence shown here is derived from an EMBL/GenBank/DDBJ whole genome shotgun (WGS) entry which is preliminary data.</text>
</comment>
<evidence type="ECO:0008006" key="3">
    <source>
        <dbReference type="Google" id="ProtNLM"/>
    </source>
</evidence>
<dbReference type="PROSITE" id="PS51257">
    <property type="entry name" value="PROKAR_LIPOPROTEIN"/>
    <property type="match status" value="1"/>
</dbReference>
<evidence type="ECO:0000313" key="2">
    <source>
        <dbReference type="Proteomes" id="UP001205531"/>
    </source>
</evidence>
<organism evidence="1 2">
    <name type="scientific">Segatella copri</name>
    <dbReference type="NCBI Taxonomy" id="165179"/>
    <lineage>
        <taxon>Bacteria</taxon>
        <taxon>Pseudomonadati</taxon>
        <taxon>Bacteroidota</taxon>
        <taxon>Bacteroidia</taxon>
        <taxon>Bacteroidales</taxon>
        <taxon>Prevotellaceae</taxon>
        <taxon>Segatella</taxon>
    </lineage>
</organism>
<protein>
    <recommendedName>
        <fullName evidence="3">Lipoprotein</fullName>
    </recommendedName>
</protein>
<name>A0AAW5IRY0_9BACT</name>
<gene>
    <name evidence="1" type="ORF">NNC64_13400</name>
</gene>
<reference evidence="1" key="1">
    <citation type="submission" date="2022-07" db="EMBL/GenBank/DDBJ databases">
        <title>Prevotella copri.</title>
        <authorList>
            <person name="Yang C."/>
        </authorList>
    </citation>
    <scope>NUCLEOTIDE SEQUENCE</scope>
    <source>
        <strain evidence="1">HF2107</strain>
    </source>
</reference>